<protein>
    <recommendedName>
        <fullName evidence="4">DUF4220 domain-containing protein</fullName>
    </recommendedName>
</protein>
<evidence type="ECO:0008006" key="4">
    <source>
        <dbReference type="Google" id="ProtNLM"/>
    </source>
</evidence>
<dbReference type="AlphaFoldDB" id="A0A921U5Q7"/>
<reference evidence="2" key="2">
    <citation type="submission" date="2020-10" db="EMBL/GenBank/DDBJ databases">
        <authorList>
            <person name="Cooper E.A."/>
            <person name="Brenton Z.W."/>
            <person name="Flinn B.S."/>
            <person name="Jenkins J."/>
            <person name="Shu S."/>
            <person name="Flowers D."/>
            <person name="Luo F."/>
            <person name="Wang Y."/>
            <person name="Xia P."/>
            <person name="Barry K."/>
            <person name="Daum C."/>
            <person name="Lipzen A."/>
            <person name="Yoshinaga Y."/>
            <person name="Schmutz J."/>
            <person name="Saski C."/>
            <person name="Vermerris W."/>
            <person name="Kresovich S."/>
        </authorList>
    </citation>
    <scope>NUCLEOTIDE SEQUENCE</scope>
</reference>
<proteinExistence type="predicted"/>
<dbReference type="Pfam" id="PF04578">
    <property type="entry name" value="DUF594"/>
    <property type="match status" value="1"/>
</dbReference>
<organism evidence="2 3">
    <name type="scientific">Sorghum bicolor</name>
    <name type="common">Sorghum</name>
    <name type="synonym">Sorghum vulgare</name>
    <dbReference type="NCBI Taxonomy" id="4558"/>
    <lineage>
        <taxon>Eukaryota</taxon>
        <taxon>Viridiplantae</taxon>
        <taxon>Streptophyta</taxon>
        <taxon>Embryophyta</taxon>
        <taxon>Tracheophyta</taxon>
        <taxon>Spermatophyta</taxon>
        <taxon>Magnoliopsida</taxon>
        <taxon>Liliopsida</taxon>
        <taxon>Poales</taxon>
        <taxon>Poaceae</taxon>
        <taxon>PACMAD clade</taxon>
        <taxon>Panicoideae</taxon>
        <taxon>Andropogonodae</taxon>
        <taxon>Andropogoneae</taxon>
        <taxon>Sorghinae</taxon>
        <taxon>Sorghum</taxon>
    </lineage>
</organism>
<dbReference type="Proteomes" id="UP000807115">
    <property type="component" value="Chromosome 8"/>
</dbReference>
<evidence type="ECO:0000256" key="1">
    <source>
        <dbReference type="SAM" id="MobiDB-lite"/>
    </source>
</evidence>
<comment type="caution">
    <text evidence="2">The sequence shown here is derived from an EMBL/GenBank/DDBJ whole genome shotgun (WGS) entry which is preliminary data.</text>
</comment>
<reference evidence="2" key="1">
    <citation type="journal article" date="2019" name="BMC Genomics">
        <title>A new reference genome for Sorghum bicolor reveals high levels of sequence similarity between sweet and grain genotypes: implications for the genetics of sugar metabolism.</title>
        <authorList>
            <person name="Cooper E.A."/>
            <person name="Brenton Z.W."/>
            <person name="Flinn B.S."/>
            <person name="Jenkins J."/>
            <person name="Shu S."/>
            <person name="Flowers D."/>
            <person name="Luo F."/>
            <person name="Wang Y."/>
            <person name="Xia P."/>
            <person name="Barry K."/>
            <person name="Daum C."/>
            <person name="Lipzen A."/>
            <person name="Yoshinaga Y."/>
            <person name="Schmutz J."/>
            <person name="Saski C."/>
            <person name="Vermerris W."/>
            <person name="Kresovich S."/>
        </authorList>
    </citation>
    <scope>NUCLEOTIDE SEQUENCE</scope>
</reference>
<feature type="region of interest" description="Disordered" evidence="1">
    <location>
        <begin position="274"/>
        <end position="294"/>
    </location>
</feature>
<name>A0A921U5Q7_SORBI</name>
<sequence length="441" mass="50419">MLPLLLPIVAAKSNNNSLILRVAKLLAGTIRDQWPEMVAQYSLVGYLARNKNHGKLMWVATILGCRDMVDRHWCMESYLSSREITELVLQYVKDGWEKKIQDVASYRSFIDNRGHWALEGYEDELGWSIKEPFDESVLLWHIATDFCFFSSPFSEHIRVCDFAKVPSTWQSLLKFLHLKVLIPTKTSASKKCGQQLAECKVVQCRQMSNYMVYLLFVNPEMLLPGTRRNLFTTAYDELNKLNPHSCCCCYCYCCCQKVEEKDLMKTLIETMQNKSKKQDPEIGFQEESKEGQPKRGCNGNFIDDAWDLAQGLLKLRDDFGEEKMWEVIQGVWVEMLCFSASRCRGYLHAKALGSGGEFLSYIWLLLFYMGMETFTERLQRERDELPSREANNNAAQASDAYTSSGIASSSASKIHSRATPSSSHLDTGTSPSNYEIRIAMD</sequence>
<feature type="compositionally biased region" description="Low complexity" evidence="1">
    <location>
        <begin position="398"/>
        <end position="413"/>
    </location>
</feature>
<gene>
    <name evidence="2" type="ORF">BDA96_08G016000</name>
</gene>
<dbReference type="InterPro" id="IPR007658">
    <property type="entry name" value="DUF594"/>
</dbReference>
<evidence type="ECO:0000313" key="3">
    <source>
        <dbReference type="Proteomes" id="UP000807115"/>
    </source>
</evidence>
<feature type="compositionally biased region" description="Basic and acidic residues" evidence="1">
    <location>
        <begin position="276"/>
        <end position="293"/>
    </location>
</feature>
<accession>A0A921U5Q7</accession>
<feature type="region of interest" description="Disordered" evidence="1">
    <location>
        <begin position="380"/>
        <end position="432"/>
    </location>
</feature>
<dbReference type="EMBL" id="CM027687">
    <property type="protein sequence ID" value="KAG0519777.1"/>
    <property type="molecule type" value="Genomic_DNA"/>
</dbReference>
<feature type="compositionally biased region" description="Polar residues" evidence="1">
    <location>
        <begin position="419"/>
        <end position="432"/>
    </location>
</feature>
<dbReference type="PANTHER" id="PTHR31325">
    <property type="entry name" value="OS01G0798800 PROTEIN-RELATED"/>
    <property type="match status" value="1"/>
</dbReference>
<evidence type="ECO:0000313" key="2">
    <source>
        <dbReference type="EMBL" id="KAG0519777.1"/>
    </source>
</evidence>